<dbReference type="RefSeq" id="WP_169422669.1">
    <property type="nucleotide sequence ID" value="NZ_JABBFX010000004.1"/>
</dbReference>
<dbReference type="GO" id="GO:0009289">
    <property type="term" value="C:pilus"/>
    <property type="evidence" value="ECO:0007669"/>
    <property type="project" value="InterPro"/>
</dbReference>
<keyword evidence="4" id="KW-0472">Membrane</keyword>
<comment type="similarity">
    <text evidence="1 3">Belongs to the N-Me-Phe pilin family.</text>
</comment>
<dbReference type="InterPro" id="IPR045584">
    <property type="entry name" value="Pilin-like"/>
</dbReference>
<dbReference type="AlphaFoldDB" id="A0A848HHT6"/>
<name>A0A848HHT6_9BURK</name>
<organism evidence="5 6">
    <name type="scientific">Ramlibacter agri</name>
    <dbReference type="NCBI Taxonomy" id="2728837"/>
    <lineage>
        <taxon>Bacteria</taxon>
        <taxon>Pseudomonadati</taxon>
        <taxon>Pseudomonadota</taxon>
        <taxon>Betaproteobacteria</taxon>
        <taxon>Burkholderiales</taxon>
        <taxon>Comamonadaceae</taxon>
        <taxon>Ramlibacter</taxon>
    </lineage>
</organism>
<dbReference type="Proteomes" id="UP000541185">
    <property type="component" value="Unassembled WGS sequence"/>
</dbReference>
<dbReference type="NCBIfam" id="TIGR02532">
    <property type="entry name" value="IV_pilin_GFxxxE"/>
    <property type="match status" value="1"/>
</dbReference>
<dbReference type="PROSITE" id="PS00409">
    <property type="entry name" value="PROKAR_NTER_METHYL"/>
    <property type="match status" value="1"/>
</dbReference>
<keyword evidence="2" id="KW-0488">Methylation</keyword>
<evidence type="ECO:0000256" key="1">
    <source>
        <dbReference type="ARBA" id="ARBA00005233"/>
    </source>
</evidence>
<dbReference type="GO" id="GO:0007155">
    <property type="term" value="P:cell adhesion"/>
    <property type="evidence" value="ECO:0007669"/>
    <property type="project" value="InterPro"/>
</dbReference>
<protein>
    <submittedName>
        <fullName evidence="5">Pilin</fullName>
    </submittedName>
</protein>
<dbReference type="InterPro" id="IPR012902">
    <property type="entry name" value="N_methyl_site"/>
</dbReference>
<evidence type="ECO:0000256" key="3">
    <source>
        <dbReference type="RuleBase" id="RU000389"/>
    </source>
</evidence>
<evidence type="ECO:0000313" key="5">
    <source>
        <dbReference type="EMBL" id="NML48073.1"/>
    </source>
</evidence>
<keyword evidence="4" id="KW-0812">Transmembrane</keyword>
<keyword evidence="6" id="KW-1185">Reference proteome</keyword>
<evidence type="ECO:0000313" key="6">
    <source>
        <dbReference type="Proteomes" id="UP000541185"/>
    </source>
</evidence>
<proteinExistence type="inferred from homology"/>
<dbReference type="Gene3D" id="3.30.700.10">
    <property type="entry name" value="Glycoprotein, Type 4 Pilin"/>
    <property type="match status" value="1"/>
</dbReference>
<comment type="caution">
    <text evidence="5">The sequence shown here is derived from an EMBL/GenBank/DDBJ whole genome shotgun (WGS) entry which is preliminary data.</text>
</comment>
<dbReference type="InterPro" id="IPR001082">
    <property type="entry name" value="Pilin"/>
</dbReference>
<dbReference type="Pfam" id="PF07963">
    <property type="entry name" value="N_methyl"/>
    <property type="match status" value="1"/>
</dbReference>
<accession>A0A848HHT6</accession>
<reference evidence="5 6" key="1">
    <citation type="submission" date="2020-04" db="EMBL/GenBank/DDBJ databases">
        <title>Ramlibacter sp. G-1-2-2 isolated from soil.</title>
        <authorList>
            <person name="Dahal R.H."/>
        </authorList>
    </citation>
    <scope>NUCLEOTIDE SEQUENCE [LARGE SCALE GENOMIC DNA]</scope>
    <source>
        <strain evidence="5 6">G-1-2-2</strain>
    </source>
</reference>
<dbReference type="SUPFAM" id="SSF54523">
    <property type="entry name" value="Pili subunits"/>
    <property type="match status" value="1"/>
</dbReference>
<feature type="transmembrane region" description="Helical" evidence="4">
    <location>
        <begin position="7"/>
        <end position="32"/>
    </location>
</feature>
<sequence length="159" mass="16835">MKKGRRGFTLIELMVALAVLVILMLATMPSYIDRLVRDQVTEALSLAEIAKPAIEAAWRAGTPLPADNAAAGLPPPEKIVNQRVLSVSVTDGAINIRFGNHAHQALQGLVLTLRPAVVEGAPIVPVTWLCGTAAPPGKMTAEGTNQTSVPKKFLPLACR</sequence>
<evidence type="ECO:0000256" key="2">
    <source>
        <dbReference type="ARBA" id="ARBA00022481"/>
    </source>
</evidence>
<keyword evidence="3" id="KW-0281">Fimbrium</keyword>
<evidence type="ECO:0000256" key="4">
    <source>
        <dbReference type="SAM" id="Phobius"/>
    </source>
</evidence>
<keyword evidence="4" id="KW-1133">Transmembrane helix</keyword>
<gene>
    <name evidence="5" type="ORF">HHL11_30270</name>
</gene>
<dbReference type="Pfam" id="PF00114">
    <property type="entry name" value="Pilin"/>
    <property type="match status" value="1"/>
</dbReference>
<dbReference type="EMBL" id="JABBFX010000004">
    <property type="protein sequence ID" value="NML48073.1"/>
    <property type="molecule type" value="Genomic_DNA"/>
</dbReference>